<dbReference type="Pfam" id="PF01553">
    <property type="entry name" value="Acyltransferase"/>
    <property type="match status" value="1"/>
</dbReference>
<protein>
    <recommendedName>
        <fullName evidence="3">Phospholipid/glycerol acyltransferase domain-containing protein</fullName>
    </recommendedName>
</protein>
<dbReference type="PANTHER" id="PTHR31605:SF0">
    <property type="entry name" value="GLYCEROL-3-PHOSPHATE O-ACYLTRANSFERASE 1"/>
    <property type="match status" value="1"/>
</dbReference>
<dbReference type="Proteomes" id="UP001385951">
    <property type="component" value="Unassembled WGS sequence"/>
</dbReference>
<feature type="transmembrane region" description="Helical" evidence="2">
    <location>
        <begin position="506"/>
        <end position="524"/>
    </location>
</feature>
<dbReference type="SUPFAM" id="SSF69593">
    <property type="entry name" value="Glycerol-3-phosphate (1)-acyltransferase"/>
    <property type="match status" value="2"/>
</dbReference>
<dbReference type="AlphaFoldDB" id="A0AAW0GVR6"/>
<dbReference type="SMART" id="SM00563">
    <property type="entry name" value="PlsC"/>
    <property type="match status" value="1"/>
</dbReference>
<name>A0AAW0GVR6_9APHY</name>
<dbReference type="GO" id="GO:0004366">
    <property type="term" value="F:glycerol-3-phosphate O-acyltransferase activity"/>
    <property type="evidence" value="ECO:0007669"/>
    <property type="project" value="TreeGrafter"/>
</dbReference>
<organism evidence="4 5">
    <name type="scientific">Cerrena zonata</name>
    <dbReference type="NCBI Taxonomy" id="2478898"/>
    <lineage>
        <taxon>Eukaryota</taxon>
        <taxon>Fungi</taxon>
        <taxon>Dikarya</taxon>
        <taxon>Basidiomycota</taxon>
        <taxon>Agaricomycotina</taxon>
        <taxon>Agaricomycetes</taxon>
        <taxon>Polyporales</taxon>
        <taxon>Cerrenaceae</taxon>
        <taxon>Cerrena</taxon>
    </lineage>
</organism>
<keyword evidence="2" id="KW-0812">Transmembrane</keyword>
<reference evidence="4 5" key="1">
    <citation type="submission" date="2022-09" db="EMBL/GenBank/DDBJ databases">
        <authorList>
            <person name="Palmer J.M."/>
        </authorList>
    </citation>
    <scope>NUCLEOTIDE SEQUENCE [LARGE SCALE GENOMIC DNA]</scope>
    <source>
        <strain evidence="4 5">DSM 7382</strain>
    </source>
</reference>
<sequence>MTTKADITIKKSPDIVYESALLFWRTVTNIFFREVRPRGAFNIPRDGPVIFVAAPHHNQFLDPLLLALEVHRETRRKVQFLIAAKSMKRKAVGFFAGLMSSIPVARAADDAKPGTGVVSLSDSDPCLVIGHGTRFLEEFTPNMQIMLPKSVGSAVAEVVQVLSDTELRIKKEFGGESGKGTARIHEKLKELQSEGKQGLEFKKLPHIDQNEMYQYVYECLKSGGSIGIFPEGGSHDRTDLLPLKAGVSLMALGAMANHPEVKVKVVPVGLSYFHAHKFRSRAVVEFGSAMDVPEDLIDMFKQGGVKKREAVGKLLDLIYDGLKTVTIRAPEYDTLMLIQAARRLYRTPGQHLTLGQVVELNKRFLEGYLHFKDEPKVVKLREDVLRYNRLLRDLGLRDHQVPLAKKTAWKTLGLLGYRLLLLIVWAVLALPGVILNGPIFITASILSRRKAKEALAASVVKVAGRDVLATWKVLISLGIAPVLYSFYAFAATLLAFKANAPMKWRVLTPIVVMIALPFIGYAALKFGEAGMDVLKSLRPLVVALVPGQQRYLDQLKEMRRRLSNELVEVINEFGPKVFEDFDEFRILVPSASVPPSSGQPGLWRRKSGTGAVDAQGNLLSHPMTWLDERLFGWSRSAKRGTSAWAGSADISRAATPDVSSDEEGDYDTLGYLEVAGRIGRARSRSQQASYADLQKLRKSANNSTTSLPLRANGADLRFTSALSDNEGLQMRQGPRARKASLNDGVPVERIGALDRQETFPEATDELNEEASLQKGQRLHED</sequence>
<evidence type="ECO:0000313" key="5">
    <source>
        <dbReference type="Proteomes" id="UP001385951"/>
    </source>
</evidence>
<dbReference type="InterPro" id="IPR052744">
    <property type="entry name" value="GPAT/DAPAT"/>
</dbReference>
<dbReference type="EMBL" id="JASBNA010000003">
    <property type="protein sequence ID" value="KAK7693580.1"/>
    <property type="molecule type" value="Genomic_DNA"/>
</dbReference>
<evidence type="ECO:0000256" key="1">
    <source>
        <dbReference type="SAM" id="MobiDB-lite"/>
    </source>
</evidence>
<feature type="transmembrane region" description="Helical" evidence="2">
    <location>
        <begin position="473"/>
        <end position="494"/>
    </location>
</feature>
<proteinExistence type="predicted"/>
<gene>
    <name evidence="4" type="ORF">QCA50_003149</name>
</gene>
<keyword evidence="2" id="KW-0472">Membrane</keyword>
<evidence type="ECO:0000259" key="3">
    <source>
        <dbReference type="SMART" id="SM00563"/>
    </source>
</evidence>
<dbReference type="GO" id="GO:0016287">
    <property type="term" value="F:glycerone-phosphate O-acyltransferase activity"/>
    <property type="evidence" value="ECO:0007669"/>
    <property type="project" value="TreeGrafter"/>
</dbReference>
<feature type="domain" description="Phospholipid/glycerol acyltransferase" evidence="3">
    <location>
        <begin position="50"/>
        <end position="273"/>
    </location>
</feature>
<keyword evidence="2" id="KW-1133">Transmembrane helix</keyword>
<accession>A0AAW0GVR6</accession>
<feature type="transmembrane region" description="Helical" evidence="2">
    <location>
        <begin position="419"/>
        <end position="441"/>
    </location>
</feature>
<dbReference type="InterPro" id="IPR002123">
    <property type="entry name" value="Plipid/glycerol_acylTrfase"/>
</dbReference>
<dbReference type="GO" id="GO:0008654">
    <property type="term" value="P:phospholipid biosynthetic process"/>
    <property type="evidence" value="ECO:0007669"/>
    <property type="project" value="TreeGrafter"/>
</dbReference>
<feature type="region of interest" description="Disordered" evidence="1">
    <location>
        <begin position="754"/>
        <end position="781"/>
    </location>
</feature>
<keyword evidence="5" id="KW-1185">Reference proteome</keyword>
<evidence type="ECO:0000313" key="4">
    <source>
        <dbReference type="EMBL" id="KAK7693580.1"/>
    </source>
</evidence>
<evidence type="ECO:0000256" key="2">
    <source>
        <dbReference type="SAM" id="Phobius"/>
    </source>
</evidence>
<dbReference type="PANTHER" id="PTHR31605">
    <property type="entry name" value="GLYCEROL-3-PHOSPHATE O-ACYLTRANSFERASE 1"/>
    <property type="match status" value="1"/>
</dbReference>
<comment type="caution">
    <text evidence="4">The sequence shown here is derived from an EMBL/GenBank/DDBJ whole genome shotgun (WGS) entry which is preliminary data.</text>
</comment>